<protein>
    <submittedName>
        <fullName evidence="1">Uncharacterized protein</fullName>
    </submittedName>
</protein>
<comment type="caution">
    <text evidence="1">The sequence shown here is derived from an EMBL/GenBank/DDBJ whole genome shotgun (WGS) entry which is preliminary data.</text>
</comment>
<dbReference type="Proteomes" id="UP001060085">
    <property type="component" value="Linkage Group LG03"/>
</dbReference>
<reference evidence="2" key="1">
    <citation type="journal article" date="2023" name="Nat. Plants">
        <title>Single-cell RNA sequencing provides a high-resolution roadmap for understanding the multicellular compartmentation of specialized metabolism.</title>
        <authorList>
            <person name="Sun S."/>
            <person name="Shen X."/>
            <person name="Li Y."/>
            <person name="Li Y."/>
            <person name="Wang S."/>
            <person name="Li R."/>
            <person name="Zhang H."/>
            <person name="Shen G."/>
            <person name="Guo B."/>
            <person name="Wei J."/>
            <person name="Xu J."/>
            <person name="St-Pierre B."/>
            <person name="Chen S."/>
            <person name="Sun C."/>
        </authorList>
    </citation>
    <scope>NUCLEOTIDE SEQUENCE [LARGE SCALE GENOMIC DNA]</scope>
</reference>
<accession>A0ACC0BED7</accession>
<dbReference type="EMBL" id="CM044703">
    <property type="protein sequence ID" value="KAI5670997.1"/>
    <property type="molecule type" value="Genomic_DNA"/>
</dbReference>
<evidence type="ECO:0000313" key="2">
    <source>
        <dbReference type="Proteomes" id="UP001060085"/>
    </source>
</evidence>
<evidence type="ECO:0000313" key="1">
    <source>
        <dbReference type="EMBL" id="KAI5670997.1"/>
    </source>
</evidence>
<keyword evidence="2" id="KW-1185">Reference proteome</keyword>
<organism evidence="1 2">
    <name type="scientific">Catharanthus roseus</name>
    <name type="common">Madagascar periwinkle</name>
    <name type="synonym">Vinca rosea</name>
    <dbReference type="NCBI Taxonomy" id="4058"/>
    <lineage>
        <taxon>Eukaryota</taxon>
        <taxon>Viridiplantae</taxon>
        <taxon>Streptophyta</taxon>
        <taxon>Embryophyta</taxon>
        <taxon>Tracheophyta</taxon>
        <taxon>Spermatophyta</taxon>
        <taxon>Magnoliopsida</taxon>
        <taxon>eudicotyledons</taxon>
        <taxon>Gunneridae</taxon>
        <taxon>Pentapetalae</taxon>
        <taxon>asterids</taxon>
        <taxon>lamiids</taxon>
        <taxon>Gentianales</taxon>
        <taxon>Apocynaceae</taxon>
        <taxon>Rauvolfioideae</taxon>
        <taxon>Vinceae</taxon>
        <taxon>Catharanthinae</taxon>
        <taxon>Catharanthus</taxon>
    </lineage>
</organism>
<gene>
    <name evidence="1" type="ORF">M9H77_11361</name>
</gene>
<sequence>MATNGEGENYLTMKSAVVKEDFDEEEEEEEDHNWEDWNAENDEDGNDDCDDEFMNSEMLCLFCNSLFSSSSLLFEHCGSAHHFDFSALKQVFNLDFYGCFKLINYIRSQVVENKCWCCGITCKTKQDLLGHLHEADVLKDKVLPWNDDKYLRPVMQEDPLLYSFGGDDVGEDEDCISVDKKELLRDLSSFEEISIDDKDPIDQFRSELRITCDNGDAVASASESDFDNGNPLEEFKVNELVHANKGALSNRKVNDQKFNLSSARVVSDKIKNINENYFGSYSSFGIHREMISDKVRTDAYREAILNNPSLMRDAVVMDVGCGTGILSLFAAQAGSSKVIAVEASSKMASVAAQIAKDNGLLWSGSTNGADSLQSGVIEIVQGMVEELDTVQRIQPHSVDVIISEWMGYCLLYESMLSSVLLARDKWLKPGGALLPDTATLFVAGFGKGGTSLPFWENVYGFNMSCVGSEIDKDAARIPIIDVINGCDVVTSTAVLQAFDLMTMKSEEMDITAQVELEPKIDTHMTPSSQLESKTSCHGLVLWFETGFTSRFCKEMPTILSTSPHTPKTHWSQTILTFREPVTIALGKNGGESSGAVGTDSCPATKIYSRISIVRAAKHRCIDISMELSAIGLDGRKRSWPAQLFSLT</sequence>
<proteinExistence type="predicted"/>
<name>A0ACC0BED7_CATRO</name>